<protein>
    <submittedName>
        <fullName evidence="1">Uncharacterized protein</fullName>
    </submittedName>
</protein>
<reference evidence="1" key="1">
    <citation type="journal article" date="2021" name="New Phytol.">
        <title>Evolutionary innovations through gain and loss of genes in the ectomycorrhizal Boletales.</title>
        <authorList>
            <person name="Wu G."/>
            <person name="Miyauchi S."/>
            <person name="Morin E."/>
            <person name="Kuo A."/>
            <person name="Drula E."/>
            <person name="Varga T."/>
            <person name="Kohler A."/>
            <person name="Feng B."/>
            <person name="Cao Y."/>
            <person name="Lipzen A."/>
            <person name="Daum C."/>
            <person name="Hundley H."/>
            <person name="Pangilinan J."/>
            <person name="Johnson J."/>
            <person name="Barry K."/>
            <person name="LaButti K."/>
            <person name="Ng V."/>
            <person name="Ahrendt S."/>
            <person name="Min B."/>
            <person name="Choi I.G."/>
            <person name="Park H."/>
            <person name="Plett J.M."/>
            <person name="Magnuson J."/>
            <person name="Spatafora J.W."/>
            <person name="Nagy L.G."/>
            <person name="Henrissat B."/>
            <person name="Grigoriev I.V."/>
            <person name="Yang Z.L."/>
            <person name="Xu J."/>
            <person name="Martin F.M."/>
        </authorList>
    </citation>
    <scope>NUCLEOTIDE SEQUENCE</scope>
    <source>
        <strain evidence="1">KUC20120723A-06</strain>
    </source>
</reference>
<evidence type="ECO:0000313" key="2">
    <source>
        <dbReference type="Proteomes" id="UP000790709"/>
    </source>
</evidence>
<name>A0ACB8BQM7_9AGAM</name>
<accession>A0ACB8BQM7</accession>
<comment type="caution">
    <text evidence="1">The sequence shown here is derived from an EMBL/GenBank/DDBJ whole genome shotgun (WGS) entry which is preliminary data.</text>
</comment>
<sequence>MNSPEPGSPISSDSSGSPPPDDLYTQLDQQHQTPNPVPASMLNSLSSMMPSPGSSKRRLPGGSSFDGSSSRRDAKSRRREDALGIVGSSKRMAGEGSNAAMGGSSHGPSSSSAGWSKGDHGPRRDKEELVDGPLVDQLRKVRRSILGVCGKESQLNHRGSKLCSRL</sequence>
<keyword evidence="2" id="KW-1185">Reference proteome</keyword>
<organism evidence="1 2">
    <name type="scientific">Leucogyrophana mollusca</name>
    <dbReference type="NCBI Taxonomy" id="85980"/>
    <lineage>
        <taxon>Eukaryota</taxon>
        <taxon>Fungi</taxon>
        <taxon>Dikarya</taxon>
        <taxon>Basidiomycota</taxon>
        <taxon>Agaricomycotina</taxon>
        <taxon>Agaricomycetes</taxon>
        <taxon>Agaricomycetidae</taxon>
        <taxon>Boletales</taxon>
        <taxon>Boletales incertae sedis</taxon>
        <taxon>Leucogyrophana</taxon>
    </lineage>
</organism>
<evidence type="ECO:0000313" key="1">
    <source>
        <dbReference type="EMBL" id="KAH7927757.1"/>
    </source>
</evidence>
<gene>
    <name evidence="1" type="ORF">BV22DRAFT_248694</name>
</gene>
<proteinExistence type="predicted"/>
<dbReference type="EMBL" id="MU266361">
    <property type="protein sequence ID" value="KAH7927757.1"/>
    <property type="molecule type" value="Genomic_DNA"/>
</dbReference>
<dbReference type="Proteomes" id="UP000790709">
    <property type="component" value="Unassembled WGS sequence"/>
</dbReference>